<dbReference type="InterPro" id="IPR010441">
    <property type="entry name" value="CH_2"/>
</dbReference>
<evidence type="ECO:0000313" key="3">
    <source>
        <dbReference type="RefSeq" id="XP_002134200.2"/>
    </source>
</evidence>
<dbReference type="KEGG" id="dpo:6901522"/>
<dbReference type="Proteomes" id="UP000001819">
    <property type="component" value="Chromosome X"/>
</dbReference>
<dbReference type="InParanoid" id="A0A6I8UZF3"/>
<accession>A0A6I8UZF3</accession>
<dbReference type="ExpressionAtlas" id="A0A6I8UZF3">
    <property type="expression patterns" value="baseline"/>
</dbReference>
<evidence type="ECO:0000313" key="2">
    <source>
        <dbReference type="Proteomes" id="UP000001819"/>
    </source>
</evidence>
<gene>
    <name evidence="3" type="primary">LOC6901522</name>
</gene>
<dbReference type="Gene3D" id="1.10.418.10">
    <property type="entry name" value="Calponin-like domain"/>
    <property type="match status" value="1"/>
</dbReference>
<dbReference type="AlphaFoldDB" id="A0A6I8UZF3"/>
<proteinExistence type="predicted"/>
<dbReference type="Pfam" id="PF06294">
    <property type="entry name" value="CH_2"/>
    <property type="match status" value="1"/>
</dbReference>
<keyword evidence="2" id="KW-1185">Reference proteome</keyword>
<protein>
    <recommendedName>
        <fullName evidence="1">CH-like domain-containing protein</fullName>
    </recommendedName>
</protein>
<feature type="domain" description="CH-like" evidence="1">
    <location>
        <begin position="15"/>
        <end position="109"/>
    </location>
</feature>
<sequence>MSSFRQLNYQQCQTLDQWLLTYGVLLNHRTRHEFSDVLPVARLFNKVHPGRVDLNRYVARNSVALKASNWRIFNARVLKKMNMGLTPKDEDKLARAVEWVQDALLYRLMMTVEEIDDVGQDFSYENSAPKIKKRNQETLM</sequence>
<dbReference type="GO" id="GO:0005737">
    <property type="term" value="C:cytoplasm"/>
    <property type="evidence" value="ECO:0007669"/>
    <property type="project" value="UniProtKB-ARBA"/>
</dbReference>
<dbReference type="RefSeq" id="XP_002134200.2">
    <property type="nucleotide sequence ID" value="XM_002134164.3"/>
</dbReference>
<organism evidence="2 3">
    <name type="scientific">Drosophila pseudoobscura pseudoobscura</name>
    <name type="common">Fruit fly</name>
    <dbReference type="NCBI Taxonomy" id="46245"/>
    <lineage>
        <taxon>Eukaryota</taxon>
        <taxon>Metazoa</taxon>
        <taxon>Ecdysozoa</taxon>
        <taxon>Arthropoda</taxon>
        <taxon>Hexapoda</taxon>
        <taxon>Insecta</taxon>
        <taxon>Pterygota</taxon>
        <taxon>Neoptera</taxon>
        <taxon>Endopterygota</taxon>
        <taxon>Diptera</taxon>
        <taxon>Brachycera</taxon>
        <taxon>Muscomorpha</taxon>
        <taxon>Ephydroidea</taxon>
        <taxon>Drosophilidae</taxon>
        <taxon>Drosophila</taxon>
        <taxon>Sophophora</taxon>
    </lineage>
</organism>
<name>A0A6I8UZF3_DROPS</name>
<dbReference type="InterPro" id="IPR036872">
    <property type="entry name" value="CH_dom_sf"/>
</dbReference>
<reference evidence="3" key="1">
    <citation type="submission" date="2025-08" db="UniProtKB">
        <authorList>
            <consortium name="RefSeq"/>
        </authorList>
    </citation>
    <scope>IDENTIFICATION</scope>
    <source>
        <strain evidence="3">MV-25-SWS-2005</strain>
        <tissue evidence="3">Whole body</tissue>
    </source>
</reference>
<evidence type="ECO:0000259" key="1">
    <source>
        <dbReference type="Pfam" id="PF06294"/>
    </source>
</evidence>